<comment type="subcellular location">
    <subcellularLocation>
        <location evidence="1">Membrane</location>
    </subcellularLocation>
</comment>
<keyword evidence="4" id="KW-1185">Reference proteome</keyword>
<dbReference type="PANTHER" id="PTHR37042:SF4">
    <property type="entry name" value="OUTER MEMBRANE PROTEIN RV1973"/>
    <property type="match status" value="1"/>
</dbReference>
<name>A0ABW9LWC5_9MYCO</name>
<proteinExistence type="predicted"/>
<dbReference type="RefSeq" id="WP_409550742.1">
    <property type="nucleotide sequence ID" value="NZ_JBKBDE010000005.1"/>
</dbReference>
<evidence type="ECO:0000313" key="3">
    <source>
        <dbReference type="EMBL" id="MFN6552247.1"/>
    </source>
</evidence>
<organism evidence="3 4">
    <name type="scientific">Mycolicibacterium septicum</name>
    <dbReference type="NCBI Taxonomy" id="98668"/>
    <lineage>
        <taxon>Bacteria</taxon>
        <taxon>Bacillati</taxon>
        <taxon>Actinomycetota</taxon>
        <taxon>Actinomycetes</taxon>
        <taxon>Mycobacteriales</taxon>
        <taxon>Mycobacteriaceae</taxon>
        <taxon>Mycolicibacterium</taxon>
    </lineage>
</organism>
<sequence>MVTLSVLVGWLAFQVNRDDRTSSQRAVFEQTARQGAIDLTTIDWRQADADVQRILAAATGTFHDDFAQRSQPFVDVIKKSQSVTTGTVTASGLESVTNDDAQVMVAVSVRTSSAGAPESNPRAWRMRIAVQKVGDEVKVSNVEFVP</sequence>
<evidence type="ECO:0000256" key="1">
    <source>
        <dbReference type="ARBA" id="ARBA00004370"/>
    </source>
</evidence>
<dbReference type="Proteomes" id="UP001635817">
    <property type="component" value="Unassembled WGS sequence"/>
</dbReference>
<gene>
    <name evidence="3" type="ORF">ACK4CP_17730</name>
</gene>
<dbReference type="PANTHER" id="PTHR37042">
    <property type="entry name" value="OUTER MEMBRANE PROTEIN RV1973"/>
    <property type="match status" value="1"/>
</dbReference>
<protein>
    <submittedName>
        <fullName evidence="3">Mammalian cell entry protein</fullName>
    </submittedName>
</protein>
<comment type="caution">
    <text evidence="3">The sequence shown here is derived from an EMBL/GenBank/DDBJ whole genome shotgun (WGS) entry which is preliminary data.</text>
</comment>
<dbReference type="EMBL" id="JBKBDE010000005">
    <property type="protein sequence ID" value="MFN6552247.1"/>
    <property type="molecule type" value="Genomic_DNA"/>
</dbReference>
<evidence type="ECO:0000256" key="2">
    <source>
        <dbReference type="ARBA" id="ARBA00023136"/>
    </source>
</evidence>
<reference evidence="3 4" key="1">
    <citation type="submission" date="2024-12" db="EMBL/GenBank/DDBJ databases">
        <title>The coexistence of Mycolicibacterium septicum and Mycolicibacterium nivoides in clinical samples.</title>
        <authorList>
            <person name="Wang C."/>
            <person name="Feng Y."/>
            <person name="Zong Z."/>
        </authorList>
    </citation>
    <scope>NUCLEOTIDE SEQUENCE [LARGE SCALE GENOMIC DNA]</scope>
    <source>
        <strain evidence="3 4">120310</strain>
    </source>
</reference>
<keyword evidence="2" id="KW-0472">Membrane</keyword>
<evidence type="ECO:0000313" key="4">
    <source>
        <dbReference type="Proteomes" id="UP001635817"/>
    </source>
</evidence>
<accession>A0ABW9LWC5</accession>